<dbReference type="OrthoDB" id="6613063at2759"/>
<accession>A0A067T568</accession>
<reference evidence="2" key="1">
    <citation type="journal article" date="2014" name="Proc. Natl. Acad. Sci. U.S.A.">
        <title>Extensive sampling of basidiomycete genomes demonstrates inadequacy of the white-rot/brown-rot paradigm for wood decay fungi.</title>
        <authorList>
            <person name="Riley R."/>
            <person name="Salamov A.A."/>
            <person name="Brown D.W."/>
            <person name="Nagy L.G."/>
            <person name="Floudas D."/>
            <person name="Held B.W."/>
            <person name="Levasseur A."/>
            <person name="Lombard V."/>
            <person name="Morin E."/>
            <person name="Otillar R."/>
            <person name="Lindquist E.A."/>
            <person name="Sun H."/>
            <person name="LaButti K.M."/>
            <person name="Schmutz J."/>
            <person name="Jabbour D."/>
            <person name="Luo H."/>
            <person name="Baker S.E."/>
            <person name="Pisabarro A.G."/>
            <person name="Walton J.D."/>
            <person name="Blanchette R.A."/>
            <person name="Henrissat B."/>
            <person name="Martin F."/>
            <person name="Cullen D."/>
            <person name="Hibbett D.S."/>
            <person name="Grigoriev I.V."/>
        </authorList>
    </citation>
    <scope>NUCLEOTIDE SEQUENCE [LARGE SCALE GENOMIC DNA]</scope>
    <source>
        <strain evidence="2">CBS 339.88</strain>
    </source>
</reference>
<organism evidence="1 2">
    <name type="scientific">Galerina marginata (strain CBS 339.88)</name>
    <dbReference type="NCBI Taxonomy" id="685588"/>
    <lineage>
        <taxon>Eukaryota</taxon>
        <taxon>Fungi</taxon>
        <taxon>Dikarya</taxon>
        <taxon>Basidiomycota</taxon>
        <taxon>Agaricomycotina</taxon>
        <taxon>Agaricomycetes</taxon>
        <taxon>Agaricomycetidae</taxon>
        <taxon>Agaricales</taxon>
        <taxon>Agaricineae</taxon>
        <taxon>Strophariaceae</taxon>
        <taxon>Galerina</taxon>
    </lineage>
</organism>
<evidence type="ECO:0000313" key="2">
    <source>
        <dbReference type="Proteomes" id="UP000027222"/>
    </source>
</evidence>
<evidence type="ECO:0000313" key="1">
    <source>
        <dbReference type="EMBL" id="KDR78335.1"/>
    </source>
</evidence>
<dbReference type="HOGENOM" id="CLU_2391892_0_0_1"/>
<dbReference type="Proteomes" id="UP000027222">
    <property type="component" value="Unassembled WGS sequence"/>
</dbReference>
<dbReference type="AlphaFoldDB" id="A0A067T568"/>
<gene>
    <name evidence="1" type="ORF">GALMADRAFT_95000</name>
</gene>
<dbReference type="EMBL" id="KL142375">
    <property type="protein sequence ID" value="KDR78335.1"/>
    <property type="molecule type" value="Genomic_DNA"/>
</dbReference>
<proteinExistence type="predicted"/>
<protein>
    <submittedName>
        <fullName evidence="1">Uncharacterized protein</fullName>
    </submittedName>
</protein>
<sequence length="94" mass="10110">KFCEVATTVVDEAYPTCILLPPRKPASSIGDLDTGILKSVAAALSTRFGIPVTTIRKLLADSKVKEWGKVRRVDSEEGDFLISALARKTSNSTS</sequence>
<name>A0A067T568_GALM3</name>
<keyword evidence="2" id="KW-1185">Reference proteome</keyword>
<feature type="non-terminal residue" evidence="1">
    <location>
        <position position="1"/>
    </location>
</feature>